<evidence type="ECO:0000259" key="10">
    <source>
        <dbReference type="PROSITE" id="PS51747"/>
    </source>
</evidence>
<evidence type="ECO:0000256" key="6">
    <source>
        <dbReference type="ARBA" id="ARBA00022833"/>
    </source>
</evidence>
<dbReference type="CDD" id="cd01286">
    <property type="entry name" value="deoxycytidylate_deaminase"/>
    <property type="match status" value="1"/>
</dbReference>
<dbReference type="InterPro" id="IPR015517">
    <property type="entry name" value="dCMP_deaminase-rel"/>
</dbReference>
<evidence type="ECO:0000256" key="4">
    <source>
        <dbReference type="ARBA" id="ARBA00022727"/>
    </source>
</evidence>
<organism evidence="11">
    <name type="scientific">Zea mays</name>
    <name type="common">Maize</name>
    <dbReference type="NCBI Taxonomy" id="4577"/>
    <lineage>
        <taxon>Eukaryota</taxon>
        <taxon>Viridiplantae</taxon>
        <taxon>Streptophyta</taxon>
        <taxon>Embryophyta</taxon>
        <taxon>Tracheophyta</taxon>
        <taxon>Spermatophyta</taxon>
        <taxon>Magnoliopsida</taxon>
        <taxon>Liliopsida</taxon>
        <taxon>Poales</taxon>
        <taxon>Poaceae</taxon>
        <taxon>PACMAD clade</taxon>
        <taxon>Panicoideae</taxon>
        <taxon>Andropogonodae</taxon>
        <taxon>Andropogoneae</taxon>
        <taxon>Tripsacinae</taxon>
        <taxon>Zea</taxon>
    </lineage>
</organism>
<evidence type="ECO:0000256" key="1">
    <source>
        <dbReference type="ARBA" id="ARBA00001947"/>
    </source>
</evidence>
<dbReference type="Pfam" id="PF00383">
    <property type="entry name" value="dCMP_cyt_deam_1"/>
    <property type="match status" value="1"/>
</dbReference>
<evidence type="ECO:0000256" key="7">
    <source>
        <dbReference type="ARBA" id="ARBA00038938"/>
    </source>
</evidence>
<name>A0A3L6DUY7_MAIZE</name>
<evidence type="ECO:0000256" key="8">
    <source>
        <dbReference type="ARBA" id="ARBA00041763"/>
    </source>
</evidence>
<feature type="domain" description="CMP/dCMP-type deaminase" evidence="10">
    <location>
        <begin position="147"/>
        <end position="319"/>
    </location>
</feature>
<keyword evidence="6" id="KW-0862">Zinc</keyword>
<accession>A0A3L6DUY7</accession>
<dbReference type="ExpressionAtlas" id="A0A3L6DUY7">
    <property type="expression patterns" value="baseline and differential"/>
</dbReference>
<dbReference type="EMBL" id="NCVQ01000009">
    <property type="protein sequence ID" value="PWZ12158.1"/>
    <property type="molecule type" value="Genomic_DNA"/>
</dbReference>
<dbReference type="SUPFAM" id="SSF53927">
    <property type="entry name" value="Cytidine deaminase-like"/>
    <property type="match status" value="1"/>
</dbReference>
<dbReference type="PROSITE" id="PS00903">
    <property type="entry name" value="CYT_DCMP_DEAMINASES_1"/>
    <property type="match status" value="1"/>
</dbReference>
<sequence length="336" mass="36238">MDLRRGYDASRRCLPAFFSSAGTAKEAPDFPAFVVCTLQFSVPQPQPSILASRGSVSVAAAPYYTSGGRSPISRRSSAMASTRDLVIASLSAATGAVVAAAALRLLSSRRTSSVRPQNLPAAANGSASERPLVQSPFDPVKREGYISWDDYFMAIAFLSAERSKDPNRQVGACLVSQEGIILGEDEAVLLQNALYTLLCICVCINLIMRMPGIGYNGFPRGCSDDKLPWAKKSASGDPLETKFPSYVVHAEVNAILNTNHASAAGQKLYVTMFPCNECAKIIIQSGVSEVIYFVEKKIDNSAHVYVASHKLLSMAGVKVRKHQPQMAQIPIKFQEP</sequence>
<dbReference type="PANTHER" id="PTHR11086:SF18">
    <property type="entry name" value="DEOXYCYTIDYLATE DEAMINASE"/>
    <property type="match status" value="1"/>
</dbReference>
<dbReference type="GO" id="GO:0008270">
    <property type="term" value="F:zinc ion binding"/>
    <property type="evidence" value="ECO:0007669"/>
    <property type="project" value="InterPro"/>
</dbReference>
<evidence type="ECO:0000256" key="3">
    <source>
        <dbReference type="ARBA" id="ARBA00022723"/>
    </source>
</evidence>
<dbReference type="Gene3D" id="3.40.140.10">
    <property type="entry name" value="Cytidine Deaminase, domain 2"/>
    <property type="match status" value="2"/>
</dbReference>
<gene>
    <name evidence="11" type="primary">CG6951</name>
    <name evidence="11" type="ORF">Zm00014a_035273</name>
</gene>
<keyword evidence="5" id="KW-0378">Hydrolase</keyword>
<protein>
    <recommendedName>
        <fullName evidence="8">dCMP deaminase</fullName>
        <ecNumber evidence="7">3.5.4.12</ecNumber>
    </recommendedName>
    <alternativeName>
        <fullName evidence="8">dCMP deaminase</fullName>
    </alternativeName>
</protein>
<evidence type="ECO:0000256" key="2">
    <source>
        <dbReference type="ARBA" id="ARBA00006576"/>
    </source>
</evidence>
<evidence type="ECO:0000256" key="9">
    <source>
        <dbReference type="SAM" id="Phobius"/>
    </source>
</evidence>
<dbReference type="PROSITE" id="PS51747">
    <property type="entry name" value="CYT_DCMP_DEAMINASES_2"/>
    <property type="match status" value="1"/>
</dbReference>
<dbReference type="EC" id="3.5.4.12" evidence="7"/>
<proteinExistence type="inferred from homology"/>
<keyword evidence="9" id="KW-0812">Transmembrane</keyword>
<comment type="cofactor">
    <cofactor evidence="1">
        <name>Zn(2+)</name>
        <dbReference type="ChEBI" id="CHEBI:29105"/>
    </cofactor>
</comment>
<dbReference type="AlphaFoldDB" id="A0A3L6DUY7"/>
<evidence type="ECO:0000256" key="5">
    <source>
        <dbReference type="ARBA" id="ARBA00022801"/>
    </source>
</evidence>
<feature type="transmembrane region" description="Helical" evidence="9">
    <location>
        <begin position="85"/>
        <end position="106"/>
    </location>
</feature>
<comment type="similarity">
    <text evidence="2">Belongs to the cytidine and deoxycytidylate deaminase family.</text>
</comment>
<dbReference type="InterPro" id="IPR002125">
    <property type="entry name" value="CMP_dCMP_dom"/>
</dbReference>
<keyword evidence="3" id="KW-0479">Metal-binding</keyword>
<dbReference type="InterPro" id="IPR035105">
    <property type="entry name" value="Deoxycytidylate_deaminase_dom"/>
</dbReference>
<dbReference type="GO" id="GO:0009165">
    <property type="term" value="P:nucleotide biosynthetic process"/>
    <property type="evidence" value="ECO:0007669"/>
    <property type="project" value="UniProtKB-KW"/>
</dbReference>
<reference evidence="11" key="1">
    <citation type="journal article" date="2018" name="Nat. Genet.">
        <title>Extensive intraspecific gene order and gene structural variations between Mo17 and other maize genomes.</title>
        <authorList>
            <person name="Sun S."/>
            <person name="Zhou Y."/>
            <person name="Chen J."/>
            <person name="Shi J."/>
            <person name="Zhao H."/>
            <person name="Zhao H."/>
            <person name="Song W."/>
            <person name="Zhang M."/>
            <person name="Cui Y."/>
            <person name="Dong X."/>
            <person name="Liu H."/>
            <person name="Ma X."/>
            <person name="Jiao Y."/>
            <person name="Wang B."/>
            <person name="Wei X."/>
            <person name="Stein J.C."/>
            <person name="Glaubitz J.C."/>
            <person name="Lu F."/>
            <person name="Yu G."/>
            <person name="Liang C."/>
            <person name="Fengler K."/>
            <person name="Li B."/>
            <person name="Rafalski A."/>
            <person name="Schnable P.S."/>
            <person name="Ware D.H."/>
            <person name="Buckler E.S."/>
            <person name="Lai J."/>
        </authorList>
    </citation>
    <scope>NUCLEOTIDE SEQUENCE [LARGE SCALE GENOMIC DNA]</scope>
    <source>
        <tissue evidence="11">Seedling</tissue>
    </source>
</reference>
<dbReference type="InterPro" id="IPR016193">
    <property type="entry name" value="Cytidine_deaminase-like"/>
</dbReference>
<evidence type="ECO:0000313" key="11">
    <source>
        <dbReference type="EMBL" id="PWZ12158.1"/>
    </source>
</evidence>
<dbReference type="Proteomes" id="UP000251960">
    <property type="component" value="Chromosome 8"/>
</dbReference>
<dbReference type="PANTHER" id="PTHR11086">
    <property type="entry name" value="DEOXYCYTIDYLATE DEAMINASE-RELATED"/>
    <property type="match status" value="1"/>
</dbReference>
<keyword evidence="4" id="KW-0545">Nucleotide biosynthesis</keyword>
<keyword evidence="9" id="KW-0472">Membrane</keyword>
<dbReference type="InterPro" id="IPR016192">
    <property type="entry name" value="APOBEC/CMP_deaminase_Zn-bd"/>
</dbReference>
<comment type="caution">
    <text evidence="11">The sequence shown here is derived from an EMBL/GenBank/DDBJ whole genome shotgun (WGS) entry which is preliminary data.</text>
</comment>
<dbReference type="GO" id="GO:0004132">
    <property type="term" value="F:dCMP deaminase activity"/>
    <property type="evidence" value="ECO:0007669"/>
    <property type="project" value="UniProtKB-EC"/>
</dbReference>
<keyword evidence="9" id="KW-1133">Transmembrane helix</keyword>